<feature type="domain" description="HTH luxR-type" evidence="5">
    <location>
        <begin position="3563"/>
        <end position="3628"/>
    </location>
</feature>
<dbReference type="InterPro" id="IPR036388">
    <property type="entry name" value="WH-like_DNA-bd_sf"/>
</dbReference>
<feature type="domain" description="Helicase C-terminal" evidence="8">
    <location>
        <begin position="1068"/>
        <end position="1234"/>
    </location>
</feature>
<protein>
    <recommendedName>
        <fullName evidence="12">SecA family profile domain-containing protein</fullName>
    </recommendedName>
</protein>
<dbReference type="InterPro" id="IPR014018">
    <property type="entry name" value="SecA_motor_DEAD"/>
</dbReference>
<feature type="domain" description="HTH gntR-type" evidence="7">
    <location>
        <begin position="2215"/>
        <end position="2284"/>
    </location>
</feature>
<keyword evidence="3" id="KW-0804">Transcription</keyword>
<dbReference type="PROSITE" id="PS50943">
    <property type="entry name" value="HTH_CROC1"/>
    <property type="match status" value="1"/>
</dbReference>
<feature type="domain" description="HTH luxR-type" evidence="5">
    <location>
        <begin position="2734"/>
        <end position="2800"/>
    </location>
</feature>
<evidence type="ECO:0000259" key="7">
    <source>
        <dbReference type="PROSITE" id="PS50949"/>
    </source>
</evidence>
<dbReference type="Gene3D" id="3.90.1440.10">
    <property type="entry name" value="SecA, preprotein cross-linking domain"/>
    <property type="match status" value="1"/>
</dbReference>
<dbReference type="InterPro" id="IPR036390">
    <property type="entry name" value="WH_DNA-bd_sf"/>
</dbReference>
<feature type="domain" description="SecA family profile" evidence="9">
    <location>
        <begin position="620"/>
        <end position="1233"/>
    </location>
</feature>
<dbReference type="SMART" id="SM00530">
    <property type="entry name" value="HTH_XRE"/>
    <property type="match status" value="2"/>
</dbReference>
<sequence length="4552" mass="484092">MTLCLPDWLPPTVVTCVAGHFPTGDEDAMRRAADVWSDKAEWCREQADYHEAMARSPGDALGDTAAAVARKHQDLAERFRDQATYCDKLAEQLYEGANSIELQKMVVIGTAVVLAATLARCAMMFAAGGTVQAGVAQTAARTSVQTAWQKFVAFLTGRGAQLAAERSAFTLVRNGILIGVLQGGGINAVAQGIQIAEDHRDSMDWKSAGVAAAAGGVGGGVGAVVGRWLGPKVAGFGADATSTGRRVALQLAGTALVGGAGGAAGAIGGTAVSLLLTDQAFTRKAFTEGLIPGFAGGFLGAAGYAAQGLRGSAPVSAETPKPAPVPNTPGTRRALADALAQHGIVTADFDPSNPSHTQHQQQIDNVVAMLRQPGPAGTTPGRVAAQPGSAHSAEGAPAPTPLQNALAAHLDNAAAADPGKAHVATAGDRPAAAMSGATRSGDSPLVAETTTAPARSGADSSSTASRAPVARGDRSSDSPVGYAARGHGHPETSSDRAASGPRPASDAGPPRVSAPKSAAAERPPVIDHAQPGRGAADHTGESGNARGGHEPSRTASTRASEPEPEHGRAADEGHAAAWQPRSAEEADPAADGRARPRPPHDSEPEGAADDGPARHSADHDDANAAPSPHDSEPGRAHDVPEDSAADALAAKYRSDADDLLTEYESRDWAAVSERDLTAMLHGGDDRDAALAVIEVINREEGKTLRWTQVMAMLAMRDGVVNMDAGEGKTLVFLAAAALDSARTGPAQVITTRDTLANHAFGQYRKILGKYGYDIVRMNPDRPYAAPAENRATIYVGTMNDAGFGRLRGNVTPGRHVSIDEIDEALVHANTTFILSEGTGSPAGREVAGQVADAHGFLEGALRKPAPTGEPLLSEADFGRRPGQVGGGTALTEGGRAKVREILGRDLTDAEAHRLTMAATAKWEYVENDHYVVWHHPELGPEFRTNPDGTQVRNPDSHKIYILDPTSHKVMYDPETSTESRWNGGLAQAIEAKHGIAVRDDPGGTTSVTAKELVSRDNVDKLSGASGTAKGVAGELRTNGVDQVVEVPRFKPSQLEVAEDHVAPNQAAKIRAMADSIAERQAGGRPQLAICNRNSEVAQLSAELTAQGVDHVAVDAKWFLAHGKDAEADLQKIFDEAGEQGKVLVINRQGGRGVDIPVGADVDARGGLHVLISSRSAESRDVDIQAENRTARSGGQGSAQYFTAPDDPLYHHVPEARISVIRYTGAVADHETALAAHRTALAEHQAAPTAQSRAHLDAATTELAAARGSLVAAEGELRGLVSQLQPIGVRRPSTFDPDLAHLANAPPAADATPTDPTTRQPQHPPPIPAETGVADDAGDHKSRSPAAGPDPAAAYKDVPDGAESVVPQSDSMTAVDAQDDTAATPRPAGTLHMSAPGPESVDESAAPFEPAVATDTAAHADPGVGRAVAAQIFGTFGVEVLGLDKPGISVDTALAVRNAIADAIAEDPAARPAAVIVTPMGNAFAAADAMLGERQPLLFLNEDRLTHPESFAQRTELDFRTGFKAAPTGNPVYDTLRHELAHLRDLAELLSHQNPPLGATRYRELRRRRDAGELPPDARFDRQQDYRNQLAPRAFGYLHEYFVGLRGRGDLAPDARFDEWLDRLDGYSFRHREHESRTATRDGTASRITEEMDPDSGWWGAERDFNAAEALAEASNSFGRSAPADPTHPVHALRALLNGYSVTEALRRGPEATGFRPYHRGAVPAATASAASFAPDGVAATLARTWRGMSAEQRAEYRDGLEPELRYVRDGEQRFVLDELAALVDANQAAPATNRRQRPLTKRQRTILSLVAQGKSNTEIAAQLGISASSVAHHVERINRKLGGSARGEPGLAVPDPAAYDTINDWLKVVRQHYGVSRAELAGAVGVSANRVRRAENDNKPRLRYLRQLRDALNIPEDVFVAAVRRFYSRPDVRVRNRAEERLFWRLIATRPGSAEEKEIRNEIFENYAWMPEIAARGWRIRGEQHDDLVSRITERIMNATGNFVPPGCFGPVAWSHARYALSRTYYENKYPFANAEELNKIIRVTAYSRNAEQRTGSEPSDAEIAAALGMTTATMAHIRDLMETGAPNTGVSENRPAREPIARGGSTITDKRIKKALKAALAGFQDPRQAADIVQLHFIEGYSPAEVAARLRIPVDAAENLIEQIRGTLRQAVPRPETRDSDAAAPEAERTATHPPAPPIDLLTSAQIAADADRIGWVRALADAARGAIRSGALPPGTTLPPARLVAERLGLSEESQVGRAYRQLAAEGYVMSKRGVGTTVNAPVKWTAAPAAIDRPMTAAKLAEILAAASPREPLADSGARRGWRETVVSTLRRAIDSGALPEGQLLPPALELARHLGMSSGTSISRAYRRLAEERYVVTHHGVGTVVGNPREGDRPRSRADRLLFDCVTRVAHNLNALGYTAARVPDGNNWRALRDAVDAELVPVELSEPASGETGDPLAGLMDTVRGRRGGVDTAVVLVDDGTTMHSYLLTNAGGTVVVFDTNSTHGDREIARVRTEHEWKQSFPHVTRAFAAYFTDTGSGELRPIDPAASSREHPRDGAITGPPNRAFLRLRAGIAAAYRKSANVSTLHPGSRILAGMNSRDFTAVADRMTFTERRVLREVANAGHRGRDLTLLQRNAIQKLLDALPSVPFDSTGTLTDLEYVELELAAADMSLREIGVALGSKDTTVRAHLRRVQQALGVDNRAAAVAAAIARGILPRTDAGITARARATAATPELTEREHEVLDLLAQGLTSGGIATALGGLAVDTVNAHVDRIGAKLGTNSRAGMVATALRTGILPLTDPEPGPIAELNDREVQVLTQAALGKTSAQIATALRLTEQTVDSYASRARRKLGAGTRAGAVAIGIRAGFLPSTGPAAAPAYGDGPVELTERERGVLDLIVAGKTNAEISAALGLTAQTVKTYVFELNKKMGTSHRAGLVAAALRTGTVPLAIVGDVPEYVRGCLVQTVRATSVLGYDAATVPGGDADTWDALEHSLHTHLTEIEVPAERNRENGDPLGHLIDRVTDPGNDIDSTVIVIDDGAVAHSYVVTNVDGRAVIFDTNLPSRNNPAPGGPRRIPRVRTREQWTQSFPHISRAFVLDFAYTDGTLVPRPGPRPANTDHREHRVQGPPTDDGRRGIGAEVTAALQRSLPGAVRQILDLIDVELRGMDDAQRRAAVTRADLTRLPGWVVDRLAHEARAQELVRESSTATQRAAWQQEAERLDHELARILGLREPGTGWTAPASRDPAHELRKLSRREGTPAELRQLVDAATERLGLAEIAAAVEPVHRLTADWPVAEHADTAVAIAWELALQSRAEGDEVPRVSGTVVGEPGRRRLRIEVADGNRTLPTRADDETGWPAVDLLDARTESWGWALPREGGRRVWFDLFETAADDDHANAEPELLLDLHLPQGTVGAGASAARRAVADRLERIGWQADQDRYDLVMLVSDLVQNVERHAGDSDARVQVWRQGDVIRVGVRDRSRGLPKRQAESDFGAELSLDFLDDESDAWESGGLVAGTHGRMIGMMEELATAWGVDLERTGGKTVWLEVHTPAIESADAAPTGLTGREAQVLRLVELGRTNRAIAAELGLSEHTVRNHLARMARKLGTGDRSEMPAAAARLSTETPDAGLTEREEQILRLLAQRLSNSEIAARLGLSVATVKTHLFHLGVKLGTGDRLVLGQLAERWGLDRTGPAAGRPATPDYQGLSGRQIEVLRLAVKGLSYKQIGDHLGISESAVKHLVERAGQTLGTRGRAATLAKAKSEGLLDSGVVADPGESVPVAAVPFVDTSAPAESPTVVPSHVSSCLTNTVRAAWADGYDNATIPTNPHAHTWNDLTTALHTHLHEIPIPTTQPGTDPLHHIIDTILDPTNNTTSATIIIDDGTTAHGYYITHTTDTHGQPHALIYDTNTPTHHNPNPPPHQPTRIPRLRTHTQWTQSYPHIHRAFITYFHTTPHGTLQPTPPPPGTNLHGTTNPIQGPPSAPIDPERADIAGLQHAMRAGQITSAELVQTYLDRIRLLNDEGPRLNAIRMVNPDALRDAERLDAERRQGRVRGPLHGIPVLVKDNIDVAGLPTTAGALALRDSVPAEDSFLVRRLREAGAVILGKTNLTEFANFTTTGMPNGYSALGGQVVNPYSSDTDPWGSSSGSGVAAAAALAAVTIGTETSGSIISPAAANSLVGVKPTLGLLSRTGILPVSTDQDTPGPMTRSVYDAAALLTVLAGTDPEDPATAVCAEMAGTDYTAALSVDALRGKRIGVVATDVSGPMLTAFTNAQSVLTAQGATLVPVTVRPPTYGPILTYGFKRDLNRYLSRLPADAPMRSLDDIVRFNRDHSDAGAIEFGDSILAEANAVDLDDPQVRAEYEANRDGGVASARHAIDSLLTENQLDALVFIHNSSWPVAPRAKYPAVAVPIGYDPGTGQPFGMTLVGTALTEAPLLGMAYAYEQAARVWQPPTAVNPALLTAGESNAAALQQLRAPRREHRPRQPPDTAARAVVAGADGARVRRRLAGGVASRRGGDGGGGGPRPGRCRQRLSRPGQRRPPRSHP</sequence>
<dbReference type="CDD" id="cd06170">
    <property type="entry name" value="LuxR_C_like"/>
    <property type="match status" value="7"/>
</dbReference>
<feature type="region of interest" description="Disordered" evidence="4">
    <location>
        <begin position="1634"/>
        <end position="1653"/>
    </location>
</feature>
<dbReference type="RefSeq" id="WP_187687577.1">
    <property type="nucleotide sequence ID" value="NZ_AP023396.1"/>
</dbReference>
<feature type="region of interest" description="Disordered" evidence="4">
    <location>
        <begin position="2170"/>
        <end position="2200"/>
    </location>
</feature>
<evidence type="ECO:0000256" key="1">
    <source>
        <dbReference type="ARBA" id="ARBA00023015"/>
    </source>
</evidence>
<dbReference type="Pfam" id="PF21090">
    <property type="entry name" value="P-loop_SecA"/>
    <property type="match status" value="1"/>
</dbReference>
<evidence type="ECO:0008006" key="12">
    <source>
        <dbReference type="Google" id="ProtNLM"/>
    </source>
</evidence>
<dbReference type="CDD" id="cd07377">
    <property type="entry name" value="WHTH_GntR"/>
    <property type="match status" value="2"/>
</dbReference>
<dbReference type="InterPro" id="IPR044722">
    <property type="entry name" value="SecA_SF2_C"/>
</dbReference>
<feature type="region of interest" description="Disordered" evidence="4">
    <location>
        <begin position="4482"/>
        <end position="4501"/>
    </location>
</feature>
<feature type="compositionally biased region" description="Basic and acidic residues" evidence="4">
    <location>
        <begin position="611"/>
        <end position="622"/>
    </location>
</feature>
<evidence type="ECO:0000256" key="3">
    <source>
        <dbReference type="ARBA" id="ARBA00023163"/>
    </source>
</evidence>
<feature type="region of interest" description="Disordered" evidence="4">
    <location>
        <begin position="4512"/>
        <end position="4552"/>
    </location>
</feature>
<dbReference type="InterPro" id="IPR057746">
    <property type="entry name" value="CpnT-like_N"/>
</dbReference>
<dbReference type="Gene3D" id="1.10.260.40">
    <property type="entry name" value="lambda repressor-like DNA-binding domains"/>
    <property type="match status" value="1"/>
</dbReference>
<dbReference type="InterPro" id="IPR036890">
    <property type="entry name" value="HATPase_C_sf"/>
</dbReference>
<dbReference type="Pfam" id="PF01381">
    <property type="entry name" value="HTH_3"/>
    <property type="match status" value="1"/>
</dbReference>
<dbReference type="PRINTS" id="PR00038">
    <property type="entry name" value="HTHLUXR"/>
</dbReference>
<accession>A0A7G1KLT1</accession>
<dbReference type="Proteomes" id="UP000516173">
    <property type="component" value="Chromosome"/>
</dbReference>
<dbReference type="InterPro" id="IPR000792">
    <property type="entry name" value="Tscrpt_reg_LuxR_C"/>
</dbReference>
<feature type="compositionally biased region" description="Basic and acidic residues" evidence="4">
    <location>
        <begin position="560"/>
        <end position="574"/>
    </location>
</feature>
<feature type="region of interest" description="Disordered" evidence="4">
    <location>
        <begin position="1291"/>
        <end position="1406"/>
    </location>
</feature>
<dbReference type="InterPro" id="IPR001387">
    <property type="entry name" value="Cro/C1-type_HTH"/>
</dbReference>
<feature type="region of interest" description="Disordered" evidence="4">
    <location>
        <begin position="418"/>
        <end position="639"/>
    </location>
</feature>
<dbReference type="PROSITE" id="PS51196">
    <property type="entry name" value="SECA_MOTOR_DEAD"/>
    <property type="match status" value="1"/>
</dbReference>
<dbReference type="SUPFAM" id="SSF46894">
    <property type="entry name" value="C-terminal effector domain of the bipartite response regulators"/>
    <property type="match status" value="8"/>
</dbReference>
<dbReference type="SUPFAM" id="SSF46785">
    <property type="entry name" value="Winged helix' DNA-binding domain"/>
    <property type="match status" value="2"/>
</dbReference>
<feature type="domain" description="HTH luxR-type" evidence="5">
    <location>
        <begin position="3629"/>
        <end position="3694"/>
    </location>
</feature>
<dbReference type="PROSITE" id="PS50949">
    <property type="entry name" value="HTH_GNTR"/>
    <property type="match status" value="2"/>
</dbReference>
<dbReference type="SMART" id="SM00421">
    <property type="entry name" value="HTH_LUXR"/>
    <property type="match status" value="8"/>
</dbReference>
<dbReference type="PROSITE" id="PS50043">
    <property type="entry name" value="HTH_LUXR_2"/>
    <property type="match status" value="8"/>
</dbReference>
<evidence type="ECO:0000259" key="5">
    <source>
        <dbReference type="PROSITE" id="PS50043"/>
    </source>
</evidence>
<dbReference type="GO" id="GO:0005524">
    <property type="term" value="F:ATP binding"/>
    <property type="evidence" value="ECO:0007669"/>
    <property type="project" value="InterPro"/>
</dbReference>
<evidence type="ECO:0000259" key="9">
    <source>
        <dbReference type="PROSITE" id="PS51196"/>
    </source>
</evidence>
<feature type="region of interest" description="Disordered" evidence="4">
    <location>
        <begin position="2086"/>
        <end position="2107"/>
    </location>
</feature>
<dbReference type="InterPro" id="IPR000524">
    <property type="entry name" value="Tscrpt_reg_HTH_GntR"/>
</dbReference>
<feature type="domain" description="HTH luxR-type" evidence="5">
    <location>
        <begin position="1792"/>
        <end position="1857"/>
    </location>
</feature>
<feature type="compositionally biased region" description="Basic and acidic residues" evidence="4">
    <location>
        <begin position="590"/>
        <end position="603"/>
    </location>
</feature>
<dbReference type="InterPro" id="IPR016032">
    <property type="entry name" value="Sig_transdc_resp-reg_C-effctor"/>
</dbReference>
<dbReference type="Pfam" id="PF00196">
    <property type="entry name" value="GerE"/>
    <property type="match status" value="7"/>
</dbReference>
<dbReference type="KEGG" id="nwl:NWFMUON74_20660"/>
<dbReference type="InterPro" id="IPR036928">
    <property type="entry name" value="AS_sf"/>
</dbReference>
<dbReference type="Gene3D" id="3.40.50.300">
    <property type="entry name" value="P-loop containing nucleotide triphosphate hydrolases"/>
    <property type="match status" value="2"/>
</dbReference>
<dbReference type="InterPro" id="IPR001650">
    <property type="entry name" value="Helicase_C-like"/>
</dbReference>
<feature type="compositionally biased region" description="Basic and acidic residues" evidence="4">
    <location>
        <begin position="629"/>
        <end position="639"/>
    </location>
</feature>
<reference evidence="10 11" key="1">
    <citation type="submission" date="2020-08" db="EMBL/GenBank/DDBJ databases">
        <title>Genome Sequencing of Nocardia wallacei strain FMUON74 and assembly.</title>
        <authorList>
            <person name="Toyokawa M."/>
            <person name="Uesaka K."/>
        </authorList>
    </citation>
    <scope>NUCLEOTIDE SEQUENCE [LARGE SCALE GENOMIC DNA]</scope>
    <source>
        <strain evidence="10 11">FMUON74</strain>
    </source>
</reference>
<organism evidence="10 11">
    <name type="scientific">Nocardia wallacei</name>
    <dbReference type="NCBI Taxonomy" id="480035"/>
    <lineage>
        <taxon>Bacteria</taxon>
        <taxon>Bacillati</taxon>
        <taxon>Actinomycetota</taxon>
        <taxon>Actinomycetes</taxon>
        <taxon>Mycobacteriales</taxon>
        <taxon>Nocardiaceae</taxon>
        <taxon>Nocardia</taxon>
    </lineage>
</organism>
<dbReference type="SMART" id="SM00957">
    <property type="entry name" value="SecA_DEAD"/>
    <property type="match status" value="1"/>
</dbReference>
<dbReference type="Gene3D" id="3.30.565.10">
    <property type="entry name" value="Histidine kinase-like ATPase, C-terminal domain"/>
    <property type="match status" value="1"/>
</dbReference>
<feature type="compositionally biased region" description="Low complexity" evidence="4">
    <location>
        <begin position="1295"/>
        <end position="1320"/>
    </location>
</feature>
<dbReference type="Pfam" id="PF25547">
    <property type="entry name" value="WXG100_2"/>
    <property type="match status" value="1"/>
</dbReference>
<dbReference type="GO" id="GO:0003700">
    <property type="term" value="F:DNA-binding transcription factor activity"/>
    <property type="evidence" value="ECO:0007669"/>
    <property type="project" value="InterPro"/>
</dbReference>
<feature type="region of interest" description="Disordered" evidence="4">
    <location>
        <begin position="3118"/>
        <end position="3141"/>
    </location>
</feature>
<dbReference type="PROSITE" id="PS00622">
    <property type="entry name" value="HTH_LUXR_1"/>
    <property type="match status" value="3"/>
</dbReference>
<feature type="region of interest" description="Disordered" evidence="4">
    <location>
        <begin position="371"/>
        <end position="400"/>
    </location>
</feature>
<dbReference type="PANTHER" id="PTHR42678">
    <property type="entry name" value="AMIDASE"/>
    <property type="match status" value="1"/>
</dbReference>
<gene>
    <name evidence="10" type="ORF">NWFMUON74_20660</name>
</gene>
<evidence type="ECO:0000259" key="6">
    <source>
        <dbReference type="PROSITE" id="PS50943"/>
    </source>
</evidence>
<dbReference type="Pfam" id="PF01425">
    <property type="entry name" value="Amidase"/>
    <property type="match status" value="1"/>
</dbReference>
<dbReference type="CDD" id="cd16936">
    <property type="entry name" value="HATPase_RsbW-like"/>
    <property type="match status" value="1"/>
</dbReference>
<feature type="domain" description="HTH luxR-type" evidence="5">
    <location>
        <begin position="2808"/>
        <end position="2873"/>
    </location>
</feature>
<evidence type="ECO:0000313" key="10">
    <source>
        <dbReference type="EMBL" id="BCK54294.1"/>
    </source>
</evidence>
<dbReference type="InterPro" id="IPR010982">
    <property type="entry name" value="Lambda_DNA-bd_dom_sf"/>
</dbReference>
<evidence type="ECO:0000256" key="2">
    <source>
        <dbReference type="ARBA" id="ARBA00023125"/>
    </source>
</evidence>
<dbReference type="InterPro" id="IPR023631">
    <property type="entry name" value="Amidase_dom"/>
</dbReference>
<dbReference type="GO" id="GO:0016020">
    <property type="term" value="C:membrane"/>
    <property type="evidence" value="ECO:0007669"/>
    <property type="project" value="InterPro"/>
</dbReference>
<dbReference type="SUPFAM" id="SSF52540">
    <property type="entry name" value="P-loop containing nucleoside triphosphate hydrolases"/>
    <property type="match status" value="2"/>
</dbReference>
<feature type="compositionally biased region" description="Basic and acidic residues" evidence="4">
    <location>
        <begin position="3123"/>
        <end position="3141"/>
    </location>
</feature>
<feature type="domain" description="HTH gntR-type" evidence="7">
    <location>
        <begin position="2323"/>
        <end position="2392"/>
    </location>
</feature>
<keyword evidence="2" id="KW-0238">DNA-binding</keyword>
<dbReference type="Pfam" id="PF00392">
    <property type="entry name" value="GntR"/>
    <property type="match status" value="2"/>
</dbReference>
<evidence type="ECO:0000259" key="8">
    <source>
        <dbReference type="PROSITE" id="PS51194"/>
    </source>
</evidence>
<dbReference type="EMBL" id="AP023396">
    <property type="protein sequence ID" value="BCK54294.1"/>
    <property type="molecule type" value="Genomic_DNA"/>
</dbReference>
<feature type="compositionally biased region" description="Polar residues" evidence="4">
    <location>
        <begin position="448"/>
        <end position="465"/>
    </location>
</feature>
<dbReference type="SUPFAM" id="SSF47413">
    <property type="entry name" value="lambda repressor-like DNA-binding domains"/>
    <property type="match status" value="1"/>
</dbReference>
<dbReference type="InterPro" id="IPR011115">
    <property type="entry name" value="SecA_DEAD"/>
</dbReference>
<dbReference type="PANTHER" id="PTHR42678:SF34">
    <property type="entry name" value="OS04G0183300 PROTEIN"/>
    <property type="match status" value="1"/>
</dbReference>
<dbReference type="Gene3D" id="1.10.10.10">
    <property type="entry name" value="Winged helix-like DNA-binding domain superfamily/Winged helix DNA-binding domain"/>
    <property type="match status" value="11"/>
</dbReference>
<evidence type="ECO:0000313" key="11">
    <source>
        <dbReference type="Proteomes" id="UP000516173"/>
    </source>
</evidence>
<feature type="domain" description="HTH luxR-type" evidence="5">
    <location>
        <begin position="2654"/>
        <end position="2719"/>
    </location>
</feature>
<keyword evidence="1" id="KW-0805">Transcription regulation</keyword>
<dbReference type="CDD" id="cd00093">
    <property type="entry name" value="HTH_XRE"/>
    <property type="match status" value="1"/>
</dbReference>
<dbReference type="InterPro" id="IPR027417">
    <property type="entry name" value="P-loop_NTPase"/>
</dbReference>
<keyword evidence="11" id="KW-1185">Reference proteome</keyword>
<dbReference type="SMART" id="SM00345">
    <property type="entry name" value="HTH_GNTR"/>
    <property type="match status" value="2"/>
</dbReference>
<feature type="domain" description="HTH luxR-type" evidence="5">
    <location>
        <begin position="3706"/>
        <end position="3771"/>
    </location>
</feature>
<dbReference type="Gene3D" id="3.90.1300.10">
    <property type="entry name" value="Amidase signature (AS) domain"/>
    <property type="match status" value="1"/>
</dbReference>
<proteinExistence type="predicted"/>
<dbReference type="GO" id="GO:0003677">
    <property type="term" value="F:DNA binding"/>
    <property type="evidence" value="ECO:0007669"/>
    <property type="project" value="UniProtKB-KW"/>
</dbReference>
<dbReference type="GO" id="GO:0017038">
    <property type="term" value="P:protein import"/>
    <property type="evidence" value="ECO:0007669"/>
    <property type="project" value="InterPro"/>
</dbReference>
<name>A0A7G1KLT1_9NOCA</name>
<feature type="domain" description="HTH luxR-type" evidence="5">
    <location>
        <begin position="2886"/>
        <end position="2951"/>
    </location>
</feature>
<feature type="compositionally biased region" description="Basic residues" evidence="4">
    <location>
        <begin position="4533"/>
        <end position="4552"/>
    </location>
</feature>
<feature type="compositionally biased region" description="Basic and acidic residues" evidence="4">
    <location>
        <begin position="2176"/>
        <end position="2192"/>
    </location>
</feature>
<dbReference type="GeneID" id="80351650"/>
<feature type="domain" description="HTH cro/C1-type" evidence="6">
    <location>
        <begin position="1866"/>
        <end position="1919"/>
    </location>
</feature>
<evidence type="ECO:0000256" key="4">
    <source>
        <dbReference type="SAM" id="MobiDB-lite"/>
    </source>
</evidence>
<dbReference type="SUPFAM" id="SSF75304">
    <property type="entry name" value="Amidase signature (AS) enzymes"/>
    <property type="match status" value="1"/>
</dbReference>
<dbReference type="PROSITE" id="PS51194">
    <property type="entry name" value="HELICASE_CTER"/>
    <property type="match status" value="1"/>
</dbReference>
<feature type="compositionally biased region" description="Low complexity" evidence="4">
    <location>
        <begin position="1372"/>
        <end position="1383"/>
    </location>
</feature>
<dbReference type="Pfam" id="PF07517">
    <property type="entry name" value="SecA_DEAD"/>
    <property type="match status" value="1"/>
</dbReference>